<evidence type="ECO:0000256" key="1">
    <source>
        <dbReference type="ARBA" id="ARBA00007162"/>
    </source>
</evidence>
<comment type="caution">
    <text evidence="4">The sequence shown here is derived from an EMBL/GenBank/DDBJ whole genome shotgun (WGS) entry which is preliminary data.</text>
</comment>
<comment type="similarity">
    <text evidence="1">Belongs to the phosphate/phosphite/phosphonate binding protein family.</text>
</comment>
<keyword evidence="2 3" id="KW-0732">Signal</keyword>
<name>A0ABP3L4A4_9BACI</name>
<feature type="chain" id="PRO_5046773836" evidence="3">
    <location>
        <begin position="19"/>
        <end position="311"/>
    </location>
</feature>
<dbReference type="NCBIfam" id="TIGR01098">
    <property type="entry name" value="3A0109s03R"/>
    <property type="match status" value="1"/>
</dbReference>
<dbReference type="RefSeq" id="WP_343839815.1">
    <property type="nucleotide sequence ID" value="NZ_BAAADO010000003.1"/>
</dbReference>
<feature type="signal peptide" evidence="3">
    <location>
        <begin position="1"/>
        <end position="18"/>
    </location>
</feature>
<dbReference type="SUPFAM" id="SSF53850">
    <property type="entry name" value="Periplasmic binding protein-like II"/>
    <property type="match status" value="1"/>
</dbReference>
<dbReference type="EMBL" id="BAAADO010000003">
    <property type="protein sequence ID" value="GAA0491695.1"/>
    <property type="molecule type" value="Genomic_DNA"/>
</dbReference>
<accession>A0ABP3L4A4</accession>
<dbReference type="Gene3D" id="3.40.190.10">
    <property type="entry name" value="Periplasmic binding protein-like II"/>
    <property type="match status" value="2"/>
</dbReference>
<dbReference type="Proteomes" id="UP001500880">
    <property type="component" value="Unassembled WGS sequence"/>
</dbReference>
<organism evidence="4 5">
    <name type="scientific">Salinibacillus aidingensis</name>
    <dbReference type="NCBI Taxonomy" id="237684"/>
    <lineage>
        <taxon>Bacteria</taxon>
        <taxon>Bacillati</taxon>
        <taxon>Bacillota</taxon>
        <taxon>Bacilli</taxon>
        <taxon>Bacillales</taxon>
        <taxon>Bacillaceae</taxon>
        <taxon>Salinibacillus</taxon>
    </lineage>
</organism>
<protein>
    <submittedName>
        <fullName evidence="4">Phosphate/phosphite/phosphonate ABC transporter substrate-binding protein</fullName>
    </submittedName>
</protein>
<sequence length="311" mass="33558">MKKILGLGFILALVLVLAACGGSDDTSGNGDGESLNPDELVMGFVPSQDSGEIAETAQPLADKLGEIIDKEVEATTMTSYSALVEALGNDEAHIGFLPAFGYVLASNEYDVDVLLKSERNGGATYVAQYLVRADSPVESLEDLEEHAGDMTWAYGDASSTSGYLFPASQLMGMFDIEDTTALQEEFFGGVLQSGGHDNSAVAVLDGDADIATTFDDVRDTMEEDYPNIKEDLKVIGTTEEIPNDTITVPASLDDDLTKEIEEAFLSFNEDDEMIEIMNEVYNWDAIIEAEDSDYDIVRETYNNLGGNVGLD</sequence>
<evidence type="ECO:0000256" key="3">
    <source>
        <dbReference type="SAM" id="SignalP"/>
    </source>
</evidence>
<dbReference type="PANTHER" id="PTHR35841">
    <property type="entry name" value="PHOSPHONATES-BINDING PERIPLASMIC PROTEIN"/>
    <property type="match status" value="1"/>
</dbReference>
<keyword evidence="5" id="KW-1185">Reference proteome</keyword>
<dbReference type="PROSITE" id="PS51257">
    <property type="entry name" value="PROKAR_LIPOPROTEIN"/>
    <property type="match status" value="1"/>
</dbReference>
<dbReference type="PANTHER" id="PTHR35841:SF1">
    <property type="entry name" value="PHOSPHONATES-BINDING PERIPLASMIC PROTEIN"/>
    <property type="match status" value="1"/>
</dbReference>
<reference evidence="5" key="1">
    <citation type="journal article" date="2019" name="Int. J. Syst. Evol. Microbiol.">
        <title>The Global Catalogue of Microorganisms (GCM) 10K type strain sequencing project: providing services to taxonomists for standard genome sequencing and annotation.</title>
        <authorList>
            <consortium name="The Broad Institute Genomics Platform"/>
            <consortium name="The Broad Institute Genome Sequencing Center for Infectious Disease"/>
            <person name="Wu L."/>
            <person name="Ma J."/>
        </authorList>
    </citation>
    <scope>NUCLEOTIDE SEQUENCE [LARGE SCALE GENOMIC DNA]</scope>
    <source>
        <strain evidence="5">JCM 12389</strain>
    </source>
</reference>
<evidence type="ECO:0000313" key="5">
    <source>
        <dbReference type="Proteomes" id="UP001500880"/>
    </source>
</evidence>
<proteinExistence type="inferred from homology"/>
<evidence type="ECO:0000313" key="4">
    <source>
        <dbReference type="EMBL" id="GAA0491695.1"/>
    </source>
</evidence>
<dbReference type="InterPro" id="IPR005770">
    <property type="entry name" value="PhnD"/>
</dbReference>
<dbReference type="CDD" id="cd01071">
    <property type="entry name" value="PBP2_PhnD_like"/>
    <property type="match status" value="1"/>
</dbReference>
<gene>
    <name evidence="4" type="ORF">GCM10008986_17330</name>
</gene>
<evidence type="ECO:0000256" key="2">
    <source>
        <dbReference type="ARBA" id="ARBA00022729"/>
    </source>
</evidence>
<dbReference type="Pfam" id="PF12974">
    <property type="entry name" value="Phosphonate-bd"/>
    <property type="match status" value="1"/>
</dbReference>